<organism evidence="1">
    <name type="scientific">Caldiarchaeum subterraneum</name>
    <dbReference type="NCBI Taxonomy" id="311458"/>
    <lineage>
        <taxon>Archaea</taxon>
        <taxon>Nitrososphaerota</taxon>
        <taxon>Candidatus Caldarchaeales</taxon>
        <taxon>Candidatus Caldarchaeaceae</taxon>
        <taxon>Candidatus Caldarchaeum</taxon>
    </lineage>
</organism>
<gene>
    <name evidence="1" type="ORF">ENM42_02560</name>
</gene>
<proteinExistence type="predicted"/>
<reference evidence="1" key="1">
    <citation type="journal article" date="2020" name="mSystems">
        <title>Genome- and Community-Level Interaction Insights into Carbon Utilization and Element Cycling Functions of Hydrothermarchaeota in Hydrothermal Sediment.</title>
        <authorList>
            <person name="Zhou Z."/>
            <person name="Liu Y."/>
            <person name="Xu W."/>
            <person name="Pan J."/>
            <person name="Luo Z.H."/>
            <person name="Li M."/>
        </authorList>
    </citation>
    <scope>NUCLEOTIDE SEQUENCE [LARGE SCALE GENOMIC DNA]</scope>
    <source>
        <strain evidence="1">SpSt-1084</strain>
    </source>
</reference>
<accession>A0A7C5U5L0</accession>
<evidence type="ECO:0008006" key="2">
    <source>
        <dbReference type="Google" id="ProtNLM"/>
    </source>
</evidence>
<dbReference type="EMBL" id="DRXS01000141">
    <property type="protein sequence ID" value="HHR40691.1"/>
    <property type="molecule type" value="Genomic_DNA"/>
</dbReference>
<sequence>MALCFECGASLVYDRETRTYTCTGCGGTYTSQDLLIDREKRFNSKFKEDRKRKKREEYLEWWLSSKS</sequence>
<evidence type="ECO:0000313" key="1">
    <source>
        <dbReference type="EMBL" id="HHR40691.1"/>
    </source>
</evidence>
<comment type="caution">
    <text evidence="1">The sequence shown here is derived from an EMBL/GenBank/DDBJ whole genome shotgun (WGS) entry which is preliminary data.</text>
</comment>
<dbReference type="AlphaFoldDB" id="A0A7C5U5L0"/>
<protein>
    <recommendedName>
        <fullName evidence="2">TFIIB-type zinc ribbon-containing protein</fullName>
    </recommendedName>
</protein>
<name>A0A7C5U5L0_CALS0</name>